<reference evidence="2" key="1">
    <citation type="journal article" date="2023" name="G3 (Bethesda)">
        <title>A reference genome for the long-term kleptoplast-retaining sea slug Elysia crispata morphotype clarki.</title>
        <authorList>
            <person name="Eastman K.E."/>
            <person name="Pendleton A.L."/>
            <person name="Shaikh M.A."/>
            <person name="Suttiyut T."/>
            <person name="Ogas R."/>
            <person name="Tomko P."/>
            <person name="Gavelis G."/>
            <person name="Widhalm J.R."/>
            <person name="Wisecaver J.H."/>
        </authorList>
    </citation>
    <scope>NUCLEOTIDE SEQUENCE</scope>
    <source>
        <strain evidence="2">ECLA1</strain>
    </source>
</reference>
<evidence type="ECO:0000313" key="3">
    <source>
        <dbReference type="Proteomes" id="UP001283361"/>
    </source>
</evidence>
<name>A0AAE0ZGC1_9GAST</name>
<organism evidence="2 3">
    <name type="scientific">Elysia crispata</name>
    <name type="common">lettuce slug</name>
    <dbReference type="NCBI Taxonomy" id="231223"/>
    <lineage>
        <taxon>Eukaryota</taxon>
        <taxon>Metazoa</taxon>
        <taxon>Spiralia</taxon>
        <taxon>Lophotrochozoa</taxon>
        <taxon>Mollusca</taxon>
        <taxon>Gastropoda</taxon>
        <taxon>Heterobranchia</taxon>
        <taxon>Euthyneura</taxon>
        <taxon>Panpulmonata</taxon>
        <taxon>Sacoglossa</taxon>
        <taxon>Placobranchoidea</taxon>
        <taxon>Plakobranchidae</taxon>
        <taxon>Elysia</taxon>
    </lineage>
</organism>
<evidence type="ECO:0000256" key="1">
    <source>
        <dbReference type="SAM" id="MobiDB-lite"/>
    </source>
</evidence>
<comment type="caution">
    <text evidence="2">The sequence shown here is derived from an EMBL/GenBank/DDBJ whole genome shotgun (WGS) entry which is preliminary data.</text>
</comment>
<dbReference type="EMBL" id="JAWDGP010004033">
    <property type="protein sequence ID" value="KAK3768670.1"/>
    <property type="molecule type" value="Genomic_DNA"/>
</dbReference>
<feature type="region of interest" description="Disordered" evidence="1">
    <location>
        <begin position="148"/>
        <end position="181"/>
    </location>
</feature>
<keyword evidence="3" id="KW-1185">Reference proteome</keyword>
<evidence type="ECO:0000313" key="2">
    <source>
        <dbReference type="EMBL" id="KAK3768670.1"/>
    </source>
</evidence>
<dbReference type="Proteomes" id="UP001283361">
    <property type="component" value="Unassembled WGS sequence"/>
</dbReference>
<accession>A0AAE0ZGC1</accession>
<protein>
    <submittedName>
        <fullName evidence="2">Uncharacterized protein</fullName>
    </submittedName>
</protein>
<dbReference type="AlphaFoldDB" id="A0AAE0ZGC1"/>
<feature type="compositionally biased region" description="Basic and acidic residues" evidence="1">
    <location>
        <begin position="156"/>
        <end position="167"/>
    </location>
</feature>
<gene>
    <name evidence="2" type="ORF">RRG08_065964</name>
</gene>
<proteinExistence type="predicted"/>
<sequence length="181" mass="19377">MSGDLDMGGQLVSTIYVGDEATSWTQTVGLTQDAVGLRVLKAGDTMSGDLRMSIGSDTVRSLGCDGLTVGRGFSLPLGNLQNQLQFAVVAPPQNQTPVTMQTTDGFLVQINNELVCQLGDTGPDNQVIIHRIIAMNNNWIKFLRDPAEPQDAATKNYEDSRKPEHLLSDPGPVRIGGPARG</sequence>